<evidence type="ECO:0000313" key="1">
    <source>
        <dbReference type="EMBL" id="KAG9322355.1"/>
    </source>
</evidence>
<reference evidence="1" key="1">
    <citation type="submission" date="2021-07" db="EMBL/GenBank/DDBJ databases">
        <title>Draft genome of Mortierella alpina, strain LL118, isolated from an aspen leaf litter sample.</title>
        <authorList>
            <person name="Yang S."/>
            <person name="Vinatzer B.A."/>
        </authorList>
    </citation>
    <scope>NUCLEOTIDE SEQUENCE</scope>
    <source>
        <strain evidence="1">LL118</strain>
    </source>
</reference>
<gene>
    <name evidence="1" type="ORF">KVV02_001337</name>
</gene>
<name>A0A9P8A2T3_MORAP</name>
<dbReference type="Proteomes" id="UP000717515">
    <property type="component" value="Unassembled WGS sequence"/>
</dbReference>
<sequence>MTQLNAKMRHGQTFPIQHHHLATILPYTSYYIESWHNSFKKRFFKDKLQRYDTVVYTLVQTAIPHYQQMCNRHSVQSRRMSPGARETLKANLLASNYMEQKRARS</sequence>
<protein>
    <submittedName>
        <fullName evidence="1">Uncharacterized protein</fullName>
    </submittedName>
</protein>
<dbReference type="EMBL" id="JAIFTL010000152">
    <property type="protein sequence ID" value="KAG9322355.1"/>
    <property type="molecule type" value="Genomic_DNA"/>
</dbReference>
<dbReference type="AlphaFoldDB" id="A0A9P8A2T3"/>
<comment type="caution">
    <text evidence="1">The sequence shown here is derived from an EMBL/GenBank/DDBJ whole genome shotgun (WGS) entry which is preliminary data.</text>
</comment>
<accession>A0A9P8A2T3</accession>
<organism evidence="1 2">
    <name type="scientific">Mortierella alpina</name>
    <name type="common">Oleaginous fungus</name>
    <name type="synonym">Mortierella renispora</name>
    <dbReference type="NCBI Taxonomy" id="64518"/>
    <lineage>
        <taxon>Eukaryota</taxon>
        <taxon>Fungi</taxon>
        <taxon>Fungi incertae sedis</taxon>
        <taxon>Mucoromycota</taxon>
        <taxon>Mortierellomycotina</taxon>
        <taxon>Mortierellomycetes</taxon>
        <taxon>Mortierellales</taxon>
        <taxon>Mortierellaceae</taxon>
        <taxon>Mortierella</taxon>
    </lineage>
</organism>
<proteinExistence type="predicted"/>
<evidence type="ECO:0000313" key="2">
    <source>
        <dbReference type="Proteomes" id="UP000717515"/>
    </source>
</evidence>